<dbReference type="PANTHER" id="PTHR30468:SF1">
    <property type="entry name" value="ALPHA-KETOGLUTARATE-DEPENDENT SULFONATE DIOXYGENASE"/>
    <property type="match status" value="1"/>
</dbReference>
<protein>
    <recommendedName>
        <fullName evidence="6">TauD/TfdA-like domain-containing protein</fullName>
    </recommendedName>
</protein>
<dbReference type="InterPro" id="IPR042098">
    <property type="entry name" value="TauD-like_sf"/>
</dbReference>
<feature type="non-terminal residue" evidence="7">
    <location>
        <position position="181"/>
    </location>
</feature>
<evidence type="ECO:0000256" key="1">
    <source>
        <dbReference type="ARBA" id="ARBA00005896"/>
    </source>
</evidence>
<gene>
    <name evidence="7" type="ORF">PGLA1383_LOCUS18939</name>
</gene>
<evidence type="ECO:0000313" key="7">
    <source>
        <dbReference type="EMBL" id="CAE8600626.1"/>
    </source>
</evidence>
<dbReference type="GO" id="GO:0016706">
    <property type="term" value="F:2-oxoglutarate-dependent dioxygenase activity"/>
    <property type="evidence" value="ECO:0007669"/>
    <property type="project" value="TreeGrafter"/>
</dbReference>
<reference evidence="7" key="1">
    <citation type="submission" date="2021-02" db="EMBL/GenBank/DDBJ databases">
        <authorList>
            <person name="Dougan E. K."/>
            <person name="Rhodes N."/>
            <person name="Thang M."/>
            <person name="Chan C."/>
        </authorList>
    </citation>
    <scope>NUCLEOTIDE SEQUENCE</scope>
</reference>
<comment type="similarity">
    <text evidence="1">Belongs to the TfdA dioxygenase family.</text>
</comment>
<sequence>MLYSLKVPFQSSGESLGDTLFADAAAAADSLPPWLRARAEGQNAAHNVAHNDGRSLPEFLSGEWEEGSDVMHPVLRSHPLTGRATVFVSPAYVRHVVGLPDEESAALLSDLYAHLFQLRHIYRHSWLPDDLLVWDNGRLLHKATTLEMPPESERVMWRVQTLGPGNFGPLPSSMSGLDLLR</sequence>
<dbReference type="PANTHER" id="PTHR30468">
    <property type="entry name" value="ALPHA-KETOGLUTARATE-DEPENDENT SULFONATE DIOXYGENASE"/>
    <property type="match status" value="1"/>
</dbReference>
<dbReference type="InterPro" id="IPR003819">
    <property type="entry name" value="TauD/TfdA-like"/>
</dbReference>
<feature type="domain" description="TauD/TfdA-like" evidence="6">
    <location>
        <begin position="1"/>
        <end position="159"/>
    </location>
</feature>
<evidence type="ECO:0000256" key="5">
    <source>
        <dbReference type="ARBA" id="ARBA00023004"/>
    </source>
</evidence>
<dbReference type="GO" id="GO:0046872">
    <property type="term" value="F:metal ion binding"/>
    <property type="evidence" value="ECO:0007669"/>
    <property type="project" value="UniProtKB-KW"/>
</dbReference>
<dbReference type="Proteomes" id="UP000654075">
    <property type="component" value="Unassembled WGS sequence"/>
</dbReference>
<dbReference type="EMBL" id="CAJNNV010012317">
    <property type="protein sequence ID" value="CAE8600626.1"/>
    <property type="molecule type" value="Genomic_DNA"/>
</dbReference>
<dbReference type="InterPro" id="IPR051323">
    <property type="entry name" value="AtsK-like"/>
</dbReference>
<dbReference type="AlphaFoldDB" id="A0A813EMA6"/>
<keyword evidence="3" id="KW-0223">Dioxygenase</keyword>
<comment type="caution">
    <text evidence="7">The sequence shown here is derived from an EMBL/GenBank/DDBJ whole genome shotgun (WGS) entry which is preliminary data.</text>
</comment>
<organism evidence="7 8">
    <name type="scientific">Polarella glacialis</name>
    <name type="common">Dinoflagellate</name>
    <dbReference type="NCBI Taxonomy" id="89957"/>
    <lineage>
        <taxon>Eukaryota</taxon>
        <taxon>Sar</taxon>
        <taxon>Alveolata</taxon>
        <taxon>Dinophyceae</taxon>
        <taxon>Suessiales</taxon>
        <taxon>Suessiaceae</taxon>
        <taxon>Polarella</taxon>
    </lineage>
</organism>
<name>A0A813EMA6_POLGL</name>
<evidence type="ECO:0000313" key="8">
    <source>
        <dbReference type="Proteomes" id="UP000654075"/>
    </source>
</evidence>
<keyword evidence="8" id="KW-1185">Reference proteome</keyword>
<dbReference type="SUPFAM" id="SSF51197">
    <property type="entry name" value="Clavaminate synthase-like"/>
    <property type="match status" value="1"/>
</dbReference>
<accession>A0A813EMA6</accession>
<evidence type="ECO:0000256" key="3">
    <source>
        <dbReference type="ARBA" id="ARBA00022964"/>
    </source>
</evidence>
<evidence type="ECO:0000256" key="4">
    <source>
        <dbReference type="ARBA" id="ARBA00023002"/>
    </source>
</evidence>
<evidence type="ECO:0000259" key="6">
    <source>
        <dbReference type="Pfam" id="PF02668"/>
    </source>
</evidence>
<dbReference type="Gene3D" id="3.60.130.10">
    <property type="entry name" value="Clavaminate synthase-like"/>
    <property type="match status" value="1"/>
</dbReference>
<evidence type="ECO:0000256" key="2">
    <source>
        <dbReference type="ARBA" id="ARBA00022723"/>
    </source>
</evidence>
<keyword evidence="5" id="KW-0408">Iron</keyword>
<dbReference type="GO" id="GO:0005737">
    <property type="term" value="C:cytoplasm"/>
    <property type="evidence" value="ECO:0007669"/>
    <property type="project" value="TreeGrafter"/>
</dbReference>
<keyword evidence="4" id="KW-0560">Oxidoreductase</keyword>
<dbReference type="GO" id="GO:0006790">
    <property type="term" value="P:sulfur compound metabolic process"/>
    <property type="evidence" value="ECO:0007669"/>
    <property type="project" value="TreeGrafter"/>
</dbReference>
<dbReference type="Pfam" id="PF02668">
    <property type="entry name" value="TauD"/>
    <property type="match status" value="1"/>
</dbReference>
<keyword evidence="2" id="KW-0479">Metal-binding</keyword>
<dbReference type="OrthoDB" id="5818554at2759"/>
<proteinExistence type="inferred from homology"/>